<dbReference type="Proteomes" id="UP000647017">
    <property type="component" value="Unassembled WGS sequence"/>
</dbReference>
<evidence type="ECO:0008006" key="3">
    <source>
        <dbReference type="Google" id="ProtNLM"/>
    </source>
</evidence>
<sequence>MTCPRQPQWFHFGPWVFSIDAAQALIATTPRDTQPLDVATWATAYGLTRLDDPHQRAVSLIGPTSTALDRAYAMTTDLTTPVIVAQLDISGHPPAPLLIDGTHRLYRAWREHLPRLPAHLLTVEETRQVQDNVLLGPGRTSITGPPT</sequence>
<name>A0ABQ4I4G2_9ACTN</name>
<evidence type="ECO:0000313" key="1">
    <source>
        <dbReference type="EMBL" id="GIJ12764.1"/>
    </source>
</evidence>
<accession>A0ABQ4I4G2</accession>
<dbReference type="EMBL" id="BOOZ01000061">
    <property type="protein sequence ID" value="GIJ12764.1"/>
    <property type="molecule type" value="Genomic_DNA"/>
</dbReference>
<protein>
    <recommendedName>
        <fullName evidence="3">ParB/Sulfiredoxin domain-containing protein</fullName>
    </recommendedName>
</protein>
<keyword evidence="2" id="KW-1185">Reference proteome</keyword>
<organism evidence="1 2">
    <name type="scientific">Micromonospora andamanensis</name>
    <dbReference type="NCBI Taxonomy" id="1287068"/>
    <lineage>
        <taxon>Bacteria</taxon>
        <taxon>Bacillati</taxon>
        <taxon>Actinomycetota</taxon>
        <taxon>Actinomycetes</taxon>
        <taxon>Micromonosporales</taxon>
        <taxon>Micromonosporaceae</taxon>
        <taxon>Micromonospora</taxon>
    </lineage>
</organism>
<gene>
    <name evidence="1" type="ORF">Van01_59780</name>
</gene>
<dbReference type="RefSeq" id="WP_204014687.1">
    <property type="nucleotide sequence ID" value="NZ_BOOZ01000061.1"/>
</dbReference>
<reference evidence="1 2" key="1">
    <citation type="submission" date="2021-01" db="EMBL/GenBank/DDBJ databases">
        <title>Whole genome shotgun sequence of Verrucosispora andamanensis NBRC 109075.</title>
        <authorList>
            <person name="Komaki H."/>
            <person name="Tamura T."/>
        </authorList>
    </citation>
    <scope>NUCLEOTIDE SEQUENCE [LARGE SCALE GENOMIC DNA]</scope>
    <source>
        <strain evidence="1 2">NBRC 109075</strain>
    </source>
</reference>
<evidence type="ECO:0000313" key="2">
    <source>
        <dbReference type="Proteomes" id="UP000647017"/>
    </source>
</evidence>
<comment type="caution">
    <text evidence="1">The sequence shown here is derived from an EMBL/GenBank/DDBJ whole genome shotgun (WGS) entry which is preliminary data.</text>
</comment>
<proteinExistence type="predicted"/>